<dbReference type="HOGENOM" id="CLU_050180_2_0_4"/>
<dbReference type="EMBL" id="CP009962">
    <property type="protein sequence ID" value="AIY44102.1"/>
    <property type="molecule type" value="Genomic_DNA"/>
</dbReference>
<organism evidence="2 3">
    <name type="scientific">Collimonas arenae</name>
    <dbReference type="NCBI Taxonomy" id="279058"/>
    <lineage>
        <taxon>Bacteria</taxon>
        <taxon>Pseudomonadati</taxon>
        <taxon>Pseudomonadota</taxon>
        <taxon>Betaproteobacteria</taxon>
        <taxon>Burkholderiales</taxon>
        <taxon>Oxalobacteraceae</taxon>
        <taxon>Collimonas</taxon>
    </lineage>
</organism>
<protein>
    <submittedName>
        <fullName evidence="2">Lysophospholipase L1-related esterase</fullName>
    </submittedName>
</protein>
<dbReference type="KEGG" id="care:LT85_4944"/>
<keyword evidence="3" id="KW-1185">Reference proteome</keyword>
<sequence>MRRWLPELIALPLLPWLIIQGRRTRRITPRLPEAMGPTIGQAQIPTGIGPEPQPRPLALLTIGESPVAGVGVATHYEAITGQFAAALSLRLQRTVTWQAVGQNGATLSDAAKIMLPQVASQKVDIVLIAFGVNDTTAFRSCNRYRAELLQLMRDIQAHLTPRLIVISGIPPIHAFPALPEPLRYVLGLKAKALDETVEQLIFNLPADLNHVRVTRVPMLIDINDHALMASDGFHPSASGVALWARQLATAVAAHLKSIKKSQAARKAASKQG</sequence>
<dbReference type="SUPFAM" id="SSF52266">
    <property type="entry name" value="SGNH hydrolase"/>
    <property type="match status" value="1"/>
</dbReference>
<dbReference type="Gene3D" id="3.40.50.1110">
    <property type="entry name" value="SGNH hydrolase"/>
    <property type="match status" value="1"/>
</dbReference>
<dbReference type="InterPro" id="IPR036514">
    <property type="entry name" value="SGNH_hydro_sf"/>
</dbReference>
<evidence type="ECO:0000259" key="1">
    <source>
        <dbReference type="Pfam" id="PF13472"/>
    </source>
</evidence>
<feature type="domain" description="SGNH hydrolase-type esterase" evidence="1">
    <location>
        <begin position="62"/>
        <end position="241"/>
    </location>
</feature>
<dbReference type="AlphaFoldDB" id="A0A0A1FMB4"/>
<dbReference type="Pfam" id="PF13472">
    <property type="entry name" value="Lipase_GDSL_2"/>
    <property type="match status" value="1"/>
</dbReference>
<dbReference type="Proteomes" id="UP000030302">
    <property type="component" value="Chromosome"/>
</dbReference>
<evidence type="ECO:0000313" key="3">
    <source>
        <dbReference type="Proteomes" id="UP000030302"/>
    </source>
</evidence>
<evidence type="ECO:0000313" key="2">
    <source>
        <dbReference type="EMBL" id="AIY44102.1"/>
    </source>
</evidence>
<dbReference type="InterPro" id="IPR013830">
    <property type="entry name" value="SGNH_hydro"/>
</dbReference>
<gene>
    <name evidence="2" type="ORF">LT85_4944</name>
</gene>
<reference evidence="3" key="1">
    <citation type="journal article" date="2014" name="Soil Biol. Biochem.">
        <title>Structure and function of bacterial communities in ageing soils: Insights from the Mendocino ecological staircase.</title>
        <authorList>
            <person name="Uroz S."/>
            <person name="Tech J.J."/>
            <person name="Sawaya N.A."/>
            <person name="Frey-Klett P."/>
            <person name="Leveau J.H.J."/>
        </authorList>
    </citation>
    <scope>NUCLEOTIDE SEQUENCE [LARGE SCALE GENOMIC DNA]</scope>
    <source>
        <strain evidence="3">Cal35</strain>
    </source>
</reference>
<dbReference type="GO" id="GO:0016788">
    <property type="term" value="F:hydrolase activity, acting on ester bonds"/>
    <property type="evidence" value="ECO:0007669"/>
    <property type="project" value="UniProtKB-ARBA"/>
</dbReference>
<accession>A0A0A1FMB4</accession>
<dbReference type="RefSeq" id="WP_052135444.1">
    <property type="nucleotide sequence ID" value="NZ_CP009962.1"/>
</dbReference>
<proteinExistence type="predicted"/>
<dbReference type="STRING" id="279058.LT85_4944"/>
<dbReference type="CDD" id="cd01836">
    <property type="entry name" value="FeeA_FeeB_like"/>
    <property type="match status" value="1"/>
</dbReference>
<name>A0A0A1FMB4_9BURK</name>